<reference evidence="1 2" key="1">
    <citation type="submission" date="2020-08" db="EMBL/GenBank/DDBJ databases">
        <title>Sequencing the genomes of 1000 actinobacteria strains.</title>
        <authorList>
            <person name="Klenk H.-P."/>
        </authorList>
    </citation>
    <scope>NUCLEOTIDE SEQUENCE [LARGE SCALE GENOMIC DNA]</scope>
    <source>
        <strain evidence="1 2">DSM 46659</strain>
    </source>
</reference>
<organism evidence="1 2">
    <name type="scientific">Nocardiopsis mwathae</name>
    <dbReference type="NCBI Taxonomy" id="1472723"/>
    <lineage>
        <taxon>Bacteria</taxon>
        <taxon>Bacillati</taxon>
        <taxon>Actinomycetota</taxon>
        <taxon>Actinomycetes</taxon>
        <taxon>Streptosporangiales</taxon>
        <taxon>Nocardiopsidaceae</taxon>
        <taxon>Nocardiopsis</taxon>
    </lineage>
</organism>
<accession>A0A7W9YHD7</accession>
<dbReference type="Proteomes" id="UP000546642">
    <property type="component" value="Unassembled WGS sequence"/>
</dbReference>
<keyword evidence="2" id="KW-1185">Reference proteome</keyword>
<proteinExistence type="predicted"/>
<evidence type="ECO:0000313" key="1">
    <source>
        <dbReference type="EMBL" id="MBB6172195.1"/>
    </source>
</evidence>
<protein>
    <recommendedName>
        <fullName evidence="3">Helix-turn-helix domain-containing protein</fullName>
    </recommendedName>
</protein>
<dbReference type="RefSeq" id="WP_184075527.1">
    <property type="nucleotide sequence ID" value="NZ_JACHDS010000001.1"/>
</dbReference>
<name>A0A7W9YHD7_9ACTN</name>
<dbReference type="EMBL" id="JACHDS010000001">
    <property type="protein sequence ID" value="MBB6172195.1"/>
    <property type="molecule type" value="Genomic_DNA"/>
</dbReference>
<gene>
    <name evidence="1" type="ORF">HNR23_002255</name>
</gene>
<sequence length="84" mass="9097">MRAVPLVDGHLITAPDLARLTGKSAKTIYAWTKRGVKLPDGTRYVLPIVGLDHQGNKLFDIVDAQRVVHAVTVRGTSRAHTIAA</sequence>
<dbReference type="AlphaFoldDB" id="A0A7W9YHD7"/>
<evidence type="ECO:0008006" key="3">
    <source>
        <dbReference type="Google" id="ProtNLM"/>
    </source>
</evidence>
<comment type="caution">
    <text evidence="1">The sequence shown here is derived from an EMBL/GenBank/DDBJ whole genome shotgun (WGS) entry which is preliminary data.</text>
</comment>
<evidence type="ECO:0000313" key="2">
    <source>
        <dbReference type="Proteomes" id="UP000546642"/>
    </source>
</evidence>